<reference evidence="2 3" key="1">
    <citation type="submission" date="2015-12" db="EMBL/GenBank/DDBJ databases">
        <title>The genome of Folsomia candida.</title>
        <authorList>
            <person name="Faddeeva A."/>
            <person name="Derks M.F."/>
            <person name="Anvar Y."/>
            <person name="Smit S."/>
            <person name="Van Straalen N."/>
            <person name="Roelofs D."/>
        </authorList>
    </citation>
    <scope>NUCLEOTIDE SEQUENCE [LARGE SCALE GENOMIC DNA]</scope>
    <source>
        <strain evidence="2 3">VU population</strain>
        <tissue evidence="2">Whole body</tissue>
    </source>
</reference>
<gene>
    <name evidence="2" type="ORF">Fcan01_20808</name>
</gene>
<feature type="chain" id="PRO_5012398134" evidence="1">
    <location>
        <begin position="26"/>
        <end position="124"/>
    </location>
</feature>
<feature type="signal peptide" evidence="1">
    <location>
        <begin position="1"/>
        <end position="25"/>
    </location>
</feature>
<keyword evidence="3" id="KW-1185">Reference proteome</keyword>
<dbReference type="Proteomes" id="UP000198287">
    <property type="component" value="Unassembled WGS sequence"/>
</dbReference>
<accession>A0A226DGF3</accession>
<dbReference type="EMBL" id="LNIX01000019">
    <property type="protein sequence ID" value="OXA44293.1"/>
    <property type="molecule type" value="Genomic_DNA"/>
</dbReference>
<proteinExistence type="predicted"/>
<dbReference type="AlphaFoldDB" id="A0A226DGF3"/>
<keyword evidence="1" id="KW-0732">Signal</keyword>
<name>A0A226DGF3_FOLCA</name>
<evidence type="ECO:0000313" key="3">
    <source>
        <dbReference type="Proteomes" id="UP000198287"/>
    </source>
</evidence>
<comment type="caution">
    <text evidence="2">The sequence shown here is derived from an EMBL/GenBank/DDBJ whole genome shotgun (WGS) entry which is preliminary data.</text>
</comment>
<organism evidence="2 3">
    <name type="scientific">Folsomia candida</name>
    <name type="common">Springtail</name>
    <dbReference type="NCBI Taxonomy" id="158441"/>
    <lineage>
        <taxon>Eukaryota</taxon>
        <taxon>Metazoa</taxon>
        <taxon>Ecdysozoa</taxon>
        <taxon>Arthropoda</taxon>
        <taxon>Hexapoda</taxon>
        <taxon>Collembola</taxon>
        <taxon>Entomobryomorpha</taxon>
        <taxon>Isotomoidea</taxon>
        <taxon>Isotomidae</taxon>
        <taxon>Proisotominae</taxon>
        <taxon>Folsomia</taxon>
    </lineage>
</organism>
<evidence type="ECO:0000313" key="2">
    <source>
        <dbReference type="EMBL" id="OXA44293.1"/>
    </source>
</evidence>
<protein>
    <submittedName>
        <fullName evidence="2">Uncharacterized protein</fullName>
    </submittedName>
</protein>
<sequence>MNFFVVQVTTLLLLVGLQLGNNVVAQNLTTEGDNGGPEAFYDTITCDADEDGLIRIGTLGLRKSPFIECHRLCRGKRTKRGRQMHLAEFLNLEEQYNLSNLTFTHNCTGIFLPIMSKMDTSLIS</sequence>
<evidence type="ECO:0000256" key="1">
    <source>
        <dbReference type="SAM" id="SignalP"/>
    </source>
</evidence>